<keyword evidence="2" id="KW-0813">Transport</keyword>
<evidence type="ECO:0000256" key="6">
    <source>
        <dbReference type="ARBA" id="ARBA00022927"/>
    </source>
</evidence>
<feature type="region of interest" description="Disordered" evidence="9">
    <location>
        <begin position="160"/>
        <end position="274"/>
    </location>
</feature>
<dbReference type="InterPro" id="IPR048720">
    <property type="entry name" value="PROPPIN"/>
</dbReference>
<comment type="similarity">
    <text evidence="7">Belongs to the WD repeat PROPPIN family.</text>
</comment>
<evidence type="ECO:0000256" key="4">
    <source>
        <dbReference type="ARBA" id="ARBA00022574"/>
    </source>
</evidence>
<dbReference type="PANTHER" id="PTHR11227">
    <property type="entry name" value="WD-REPEAT PROTEIN INTERACTING WITH PHOSPHOINOSIDES WIPI -RELATED"/>
    <property type="match status" value="1"/>
</dbReference>
<name>A0A9W6WAJ4_CANBO</name>
<dbReference type="Proteomes" id="UP001165120">
    <property type="component" value="Unassembled WGS sequence"/>
</dbReference>
<evidence type="ECO:0000256" key="5">
    <source>
        <dbReference type="ARBA" id="ARBA00022737"/>
    </source>
</evidence>
<dbReference type="Pfam" id="PF21032">
    <property type="entry name" value="PROPPIN"/>
    <property type="match status" value="2"/>
</dbReference>
<evidence type="ECO:0000313" key="10">
    <source>
        <dbReference type="EMBL" id="GME72203.1"/>
    </source>
</evidence>
<comment type="subcellular location">
    <subcellularLocation>
        <location evidence="1">Endomembrane system</location>
        <topology evidence="1">Peripheral membrane protein</topology>
    </subcellularLocation>
    <subcellularLocation>
        <location evidence="8">Vacuole membrane</location>
    </subcellularLocation>
</comment>
<dbReference type="GO" id="GO:0012505">
    <property type="term" value="C:endomembrane system"/>
    <property type="evidence" value="ECO:0007669"/>
    <property type="project" value="UniProtKB-SubCell"/>
</dbReference>
<feature type="compositionally biased region" description="Low complexity" evidence="9">
    <location>
        <begin position="416"/>
        <end position="428"/>
    </location>
</feature>
<reference evidence="10" key="1">
    <citation type="submission" date="2023-04" db="EMBL/GenBank/DDBJ databases">
        <title>Candida boidinii NBRC 10035.</title>
        <authorList>
            <person name="Ichikawa N."/>
            <person name="Sato H."/>
            <person name="Tonouchi N."/>
        </authorList>
    </citation>
    <scope>NUCLEOTIDE SEQUENCE</scope>
    <source>
        <strain evidence="10">NBRC 10035</strain>
    </source>
</reference>
<feature type="compositionally biased region" description="Low complexity" evidence="9">
    <location>
        <begin position="213"/>
        <end position="249"/>
    </location>
</feature>
<accession>A0A9W6WAJ4</accession>
<dbReference type="InterPro" id="IPR001680">
    <property type="entry name" value="WD40_rpt"/>
</dbReference>
<keyword evidence="3" id="KW-0926">Vacuole</keyword>
<proteinExistence type="inferred from homology"/>
<dbReference type="Gene3D" id="2.130.10.10">
    <property type="entry name" value="YVTN repeat-like/Quinoprotein amine dehydrogenase"/>
    <property type="match status" value="1"/>
</dbReference>
<evidence type="ECO:0000256" key="3">
    <source>
        <dbReference type="ARBA" id="ARBA00022554"/>
    </source>
</evidence>
<evidence type="ECO:0000256" key="7">
    <source>
        <dbReference type="ARBA" id="ARBA00025740"/>
    </source>
</evidence>
<feature type="region of interest" description="Disordered" evidence="9">
    <location>
        <begin position="385"/>
        <end position="437"/>
    </location>
</feature>
<evidence type="ECO:0000256" key="2">
    <source>
        <dbReference type="ARBA" id="ARBA00022448"/>
    </source>
</evidence>
<evidence type="ECO:0000313" key="11">
    <source>
        <dbReference type="Proteomes" id="UP001165120"/>
    </source>
</evidence>
<dbReference type="InterPro" id="IPR036322">
    <property type="entry name" value="WD40_repeat_dom_sf"/>
</dbReference>
<keyword evidence="6" id="KW-0653">Protein transport</keyword>
<protein>
    <submittedName>
        <fullName evidence="10">Unnamed protein product</fullName>
    </submittedName>
</protein>
<dbReference type="GO" id="GO:0015031">
    <property type="term" value="P:protein transport"/>
    <property type="evidence" value="ECO:0007669"/>
    <property type="project" value="UniProtKB-KW"/>
</dbReference>
<dbReference type="EMBL" id="BSXN01001225">
    <property type="protein sequence ID" value="GME72203.1"/>
    <property type="molecule type" value="Genomic_DNA"/>
</dbReference>
<dbReference type="InterPro" id="IPR015943">
    <property type="entry name" value="WD40/YVTN_repeat-like_dom_sf"/>
</dbReference>
<feature type="compositionally biased region" description="Polar residues" evidence="9">
    <location>
        <begin position="182"/>
        <end position="191"/>
    </location>
</feature>
<keyword evidence="11" id="KW-1185">Reference proteome</keyword>
<dbReference type="AlphaFoldDB" id="A0A9W6WAJ4"/>
<keyword evidence="4" id="KW-0853">WD repeat</keyword>
<organism evidence="10 11">
    <name type="scientific">Candida boidinii</name>
    <name type="common">Yeast</name>
    <dbReference type="NCBI Taxonomy" id="5477"/>
    <lineage>
        <taxon>Eukaryota</taxon>
        <taxon>Fungi</taxon>
        <taxon>Dikarya</taxon>
        <taxon>Ascomycota</taxon>
        <taxon>Saccharomycotina</taxon>
        <taxon>Pichiomycetes</taxon>
        <taxon>Pichiales</taxon>
        <taxon>Pichiaceae</taxon>
        <taxon>Ogataea</taxon>
        <taxon>Ogataea/Candida clade</taxon>
    </lineage>
</organism>
<keyword evidence="5" id="KW-0677">Repeat</keyword>
<sequence>MALIKSFAFNQDYTCLAIGFKDSYKIYNCDPFGECFNKNDENGSKLIEMLFSTSLIAVVGLKTVTSSNKKLKIINTKRKTIICEITFPSKILNIKLNRKRLIVLLNSQIYIYDISCMKLLHTIELSNTGATIQNGEPMIALSSNDSSILAFPSMDNELINTTINDSNDNNDNEYNDNDLQNTETTQSSIQGNDNDDDDDDEENNGGAPDTEDSILSSPSPLLAPIDATPSTNTASINNNNLSENITNNLRTKLLSPTPPSDTHSHPNIHTHTKSDVGIGSVGTVILYDAINIHPINAIKAHKTQIQKISISKDGKYLATASIKGTIIRVFRVNDGVKIFEFRRGSYNAKICCLEFNLNNTILCCSSDTGTIHLFMLDKSNEIKKINNTTNNNHDHSNPNDPFSEPGSNQNEESVHDTTTNTAATDNTHSYAGDTIPSQLPIDEQESEELNSLFKLKNKISKTKFKNLGSNSISDYLWYNSSIITKNFKNKLNDYLPDSVTSIIEPKRNFAFIKLPNTFHFETELDTDDTNNTHNNGINSQFINTENGSVVSGSGSGNNNNANNNTNTHNKIESIVAINELNKTILVVTNDGNFYVYSLPQLDKGGECILLKQYKLYPE</sequence>
<gene>
    <name evidence="10" type="ORF">Cboi02_000351400</name>
</gene>
<dbReference type="GO" id="GO:0005774">
    <property type="term" value="C:vacuolar membrane"/>
    <property type="evidence" value="ECO:0007669"/>
    <property type="project" value="UniProtKB-SubCell"/>
</dbReference>
<feature type="compositionally biased region" description="Acidic residues" evidence="9">
    <location>
        <begin position="193"/>
        <end position="203"/>
    </location>
</feature>
<dbReference type="SUPFAM" id="SSF50978">
    <property type="entry name" value="WD40 repeat-like"/>
    <property type="match status" value="1"/>
</dbReference>
<comment type="caution">
    <text evidence="10">The sequence shown here is derived from an EMBL/GenBank/DDBJ whole genome shotgun (WGS) entry which is preliminary data.</text>
</comment>
<evidence type="ECO:0000256" key="8">
    <source>
        <dbReference type="ARBA" id="ARBA00037813"/>
    </source>
</evidence>
<evidence type="ECO:0000256" key="1">
    <source>
        <dbReference type="ARBA" id="ARBA00004184"/>
    </source>
</evidence>
<evidence type="ECO:0000256" key="9">
    <source>
        <dbReference type="SAM" id="MobiDB-lite"/>
    </source>
</evidence>
<dbReference type="SMART" id="SM00320">
    <property type="entry name" value="WD40"/>
    <property type="match status" value="2"/>
</dbReference>